<evidence type="ECO:0000256" key="1">
    <source>
        <dbReference type="ARBA" id="ARBA00022485"/>
    </source>
</evidence>
<evidence type="ECO:0000259" key="9">
    <source>
        <dbReference type="PROSITE" id="PS50926"/>
    </source>
</evidence>
<dbReference type="GO" id="GO:0103039">
    <property type="term" value="F:protein methylthiotransferase activity"/>
    <property type="evidence" value="ECO:0007669"/>
    <property type="project" value="UniProtKB-EC"/>
</dbReference>
<gene>
    <name evidence="8 12" type="primary">rimO</name>
    <name evidence="12" type="ORF">KDK92_15460</name>
</gene>
<feature type="binding site" evidence="8">
    <location>
        <position position="162"/>
    </location>
    <ligand>
        <name>[4Fe-4S] cluster</name>
        <dbReference type="ChEBI" id="CHEBI:49883"/>
        <label>2</label>
        <note>4Fe-4S-S-AdoMet</note>
    </ligand>
</feature>
<feature type="domain" description="MTTase N-terminal" evidence="10">
    <location>
        <begin position="4"/>
        <end position="118"/>
    </location>
</feature>
<dbReference type="InterPro" id="IPR038135">
    <property type="entry name" value="Methylthiotransferase_N_sf"/>
</dbReference>
<comment type="similarity">
    <text evidence="8">Belongs to the methylthiotransferase family. RimO subfamily.</text>
</comment>
<evidence type="ECO:0000256" key="7">
    <source>
        <dbReference type="ARBA" id="ARBA00023014"/>
    </source>
</evidence>
<comment type="cofactor">
    <cofactor evidence="8">
        <name>[4Fe-4S] cluster</name>
        <dbReference type="ChEBI" id="CHEBI:49883"/>
    </cofactor>
    <text evidence="8">Binds 2 [4Fe-4S] clusters. One cluster is coordinated with 3 cysteines and an exchangeable S-adenosyl-L-methionine.</text>
</comment>
<dbReference type="RefSeq" id="WP_250860238.1">
    <property type="nucleotide sequence ID" value="NZ_JAGSOJ010000003.1"/>
</dbReference>
<protein>
    <recommendedName>
        <fullName evidence="8">Ribosomal protein uS12 methylthiotransferase RimO</fullName>
        <shortName evidence="8">uS12 MTTase</shortName>
        <shortName evidence="8">uS12 methylthiotransferase</shortName>
        <ecNumber evidence="8">2.8.4.4</ecNumber>
    </recommendedName>
    <alternativeName>
        <fullName evidence="8">Ribosomal protein uS12 (aspartate-C(3))-methylthiotransferase</fullName>
    </alternativeName>
    <alternativeName>
        <fullName evidence="8">Ribosome maturation factor RimO</fullName>
    </alternativeName>
</protein>
<evidence type="ECO:0000256" key="2">
    <source>
        <dbReference type="ARBA" id="ARBA00022490"/>
    </source>
</evidence>
<dbReference type="PANTHER" id="PTHR43837:SF1">
    <property type="entry name" value="RIBOSOMAL PROTEIN US12 METHYLTHIOTRANSFERASE RIMO"/>
    <property type="match status" value="1"/>
</dbReference>
<dbReference type="InterPro" id="IPR013848">
    <property type="entry name" value="Methylthiotransferase_N"/>
</dbReference>
<reference evidence="12" key="2">
    <citation type="submission" date="2021-04" db="EMBL/GenBank/DDBJ databases">
        <authorList>
            <person name="Dong X."/>
        </authorList>
    </citation>
    <scope>NUCLEOTIDE SEQUENCE</scope>
    <source>
        <strain evidence="12">ZWT</strain>
    </source>
</reference>
<dbReference type="NCBIfam" id="TIGR00089">
    <property type="entry name" value="MiaB/RimO family radical SAM methylthiotransferase"/>
    <property type="match status" value="1"/>
</dbReference>
<keyword evidence="5 8" id="KW-0479">Metal-binding</keyword>
<dbReference type="HAMAP" id="MF_01865">
    <property type="entry name" value="MTTase_RimO"/>
    <property type="match status" value="1"/>
</dbReference>
<keyword evidence="13" id="KW-1185">Reference proteome</keyword>
<feature type="binding site" evidence="8">
    <location>
        <position position="48"/>
    </location>
    <ligand>
        <name>[4Fe-4S] cluster</name>
        <dbReference type="ChEBI" id="CHEBI:49883"/>
        <label>1</label>
    </ligand>
</feature>
<proteinExistence type="inferred from homology"/>
<dbReference type="GO" id="GO:0035600">
    <property type="term" value="P:tRNA methylthiolation"/>
    <property type="evidence" value="ECO:0007669"/>
    <property type="project" value="UniProtKB-ARBA"/>
</dbReference>
<feature type="binding site" evidence="8">
    <location>
        <position position="81"/>
    </location>
    <ligand>
        <name>[4Fe-4S] cluster</name>
        <dbReference type="ChEBI" id="CHEBI:49883"/>
        <label>1</label>
    </ligand>
</feature>
<evidence type="ECO:0000259" key="10">
    <source>
        <dbReference type="PROSITE" id="PS51449"/>
    </source>
</evidence>
<dbReference type="GO" id="GO:0005829">
    <property type="term" value="C:cytosol"/>
    <property type="evidence" value="ECO:0007669"/>
    <property type="project" value="TreeGrafter"/>
</dbReference>
<dbReference type="InterPro" id="IPR012340">
    <property type="entry name" value="NA-bd_OB-fold"/>
</dbReference>
<dbReference type="PROSITE" id="PS51918">
    <property type="entry name" value="RADICAL_SAM"/>
    <property type="match status" value="1"/>
</dbReference>
<comment type="caution">
    <text evidence="12">The sequence shown here is derived from an EMBL/GenBank/DDBJ whole genome shotgun (WGS) entry which is preliminary data.</text>
</comment>
<dbReference type="GO" id="GO:0051539">
    <property type="term" value="F:4 iron, 4 sulfur cluster binding"/>
    <property type="evidence" value="ECO:0007669"/>
    <property type="project" value="UniProtKB-UniRule"/>
</dbReference>
<dbReference type="Pfam" id="PF04055">
    <property type="entry name" value="Radical_SAM"/>
    <property type="match status" value="1"/>
</dbReference>
<dbReference type="Proteomes" id="UP001056429">
    <property type="component" value="Unassembled WGS sequence"/>
</dbReference>
<keyword evidence="1 8" id="KW-0004">4Fe-4S</keyword>
<feature type="binding site" evidence="8">
    <location>
        <position position="155"/>
    </location>
    <ligand>
        <name>[4Fe-4S] cluster</name>
        <dbReference type="ChEBI" id="CHEBI:49883"/>
        <label>2</label>
        <note>4Fe-4S-S-AdoMet</note>
    </ligand>
</feature>
<dbReference type="CDD" id="cd01335">
    <property type="entry name" value="Radical_SAM"/>
    <property type="match status" value="1"/>
</dbReference>
<dbReference type="FunFam" id="3.80.30.20:FF:000001">
    <property type="entry name" value="tRNA-2-methylthio-N(6)-dimethylallyladenosine synthase 2"/>
    <property type="match status" value="1"/>
</dbReference>
<evidence type="ECO:0000259" key="11">
    <source>
        <dbReference type="PROSITE" id="PS51918"/>
    </source>
</evidence>
<feature type="domain" description="TRAM" evidence="9">
    <location>
        <begin position="374"/>
        <end position="440"/>
    </location>
</feature>
<dbReference type="AlphaFoldDB" id="A0A9J6P2Y3"/>
<accession>A0A9J6P2Y3</accession>
<dbReference type="EC" id="2.8.4.4" evidence="8"/>
<dbReference type="InterPro" id="IPR058240">
    <property type="entry name" value="rSAM_sf"/>
</dbReference>
<dbReference type="PROSITE" id="PS50926">
    <property type="entry name" value="TRAM"/>
    <property type="match status" value="1"/>
</dbReference>
<dbReference type="InterPro" id="IPR005839">
    <property type="entry name" value="Methylthiotransferase"/>
</dbReference>
<reference evidence="12" key="1">
    <citation type="journal article" date="2021" name="mSystems">
        <title>Bacteria and Archaea Synergistically Convert Glycine Betaine to Biogenic Methane in the Formosa Cold Seep of the South China Sea.</title>
        <authorList>
            <person name="Li L."/>
            <person name="Zhang W."/>
            <person name="Zhang S."/>
            <person name="Song L."/>
            <person name="Sun Q."/>
            <person name="Zhang H."/>
            <person name="Xiang H."/>
            <person name="Dong X."/>
        </authorList>
    </citation>
    <scope>NUCLEOTIDE SEQUENCE</scope>
    <source>
        <strain evidence="12">ZWT</strain>
    </source>
</reference>
<keyword evidence="3 8" id="KW-0808">Transferase</keyword>
<name>A0A9J6P2Y3_9CLOT</name>
<feature type="domain" description="Radical SAM core" evidence="11">
    <location>
        <begin position="141"/>
        <end position="371"/>
    </location>
</feature>
<dbReference type="SFLD" id="SFLDF00274">
    <property type="entry name" value="ribosomal_protein_S12_methylth"/>
    <property type="match status" value="1"/>
</dbReference>
<dbReference type="GO" id="GO:0005840">
    <property type="term" value="C:ribosome"/>
    <property type="evidence" value="ECO:0007669"/>
    <property type="project" value="UniProtKB-KW"/>
</dbReference>
<keyword evidence="12" id="KW-0687">Ribonucleoprotein</keyword>
<feature type="binding site" evidence="8">
    <location>
        <position position="159"/>
    </location>
    <ligand>
        <name>[4Fe-4S] cluster</name>
        <dbReference type="ChEBI" id="CHEBI:49883"/>
        <label>2</label>
        <note>4Fe-4S-S-AdoMet</note>
    </ligand>
</feature>
<dbReference type="Gene3D" id="3.80.30.20">
    <property type="entry name" value="tm_1862 like domain"/>
    <property type="match status" value="1"/>
</dbReference>
<keyword evidence="4 8" id="KW-0949">S-adenosyl-L-methionine</keyword>
<evidence type="ECO:0000256" key="6">
    <source>
        <dbReference type="ARBA" id="ARBA00023004"/>
    </source>
</evidence>
<comment type="catalytic activity">
    <reaction evidence="8">
        <text>L-aspartate(89)-[ribosomal protein uS12]-hydrogen + (sulfur carrier)-SH + AH2 + 2 S-adenosyl-L-methionine = 3-methylsulfanyl-L-aspartate(89)-[ribosomal protein uS12]-hydrogen + (sulfur carrier)-H + 5'-deoxyadenosine + L-methionine + A + S-adenosyl-L-homocysteine + 2 H(+)</text>
        <dbReference type="Rhea" id="RHEA:37087"/>
        <dbReference type="Rhea" id="RHEA-COMP:10460"/>
        <dbReference type="Rhea" id="RHEA-COMP:10461"/>
        <dbReference type="Rhea" id="RHEA-COMP:14737"/>
        <dbReference type="Rhea" id="RHEA-COMP:14739"/>
        <dbReference type="ChEBI" id="CHEBI:13193"/>
        <dbReference type="ChEBI" id="CHEBI:15378"/>
        <dbReference type="ChEBI" id="CHEBI:17319"/>
        <dbReference type="ChEBI" id="CHEBI:17499"/>
        <dbReference type="ChEBI" id="CHEBI:29917"/>
        <dbReference type="ChEBI" id="CHEBI:29961"/>
        <dbReference type="ChEBI" id="CHEBI:57844"/>
        <dbReference type="ChEBI" id="CHEBI:57856"/>
        <dbReference type="ChEBI" id="CHEBI:59789"/>
        <dbReference type="ChEBI" id="CHEBI:64428"/>
        <dbReference type="ChEBI" id="CHEBI:73599"/>
        <dbReference type="EC" id="2.8.4.4"/>
    </reaction>
</comment>
<dbReference type="SFLD" id="SFLDG01082">
    <property type="entry name" value="B12-binding_domain_containing"/>
    <property type="match status" value="1"/>
</dbReference>
<evidence type="ECO:0000256" key="5">
    <source>
        <dbReference type="ARBA" id="ARBA00022723"/>
    </source>
</evidence>
<dbReference type="GO" id="GO:0035599">
    <property type="term" value="F:aspartic acid methylthiotransferase activity"/>
    <property type="evidence" value="ECO:0007669"/>
    <property type="project" value="TreeGrafter"/>
</dbReference>
<dbReference type="InterPro" id="IPR006638">
    <property type="entry name" value="Elp3/MiaA/NifB-like_rSAM"/>
</dbReference>
<comment type="subcellular location">
    <subcellularLocation>
        <location evidence="8">Cytoplasm</location>
    </subcellularLocation>
</comment>
<dbReference type="GO" id="GO:0046872">
    <property type="term" value="F:metal ion binding"/>
    <property type="evidence" value="ECO:0007669"/>
    <property type="project" value="UniProtKB-KW"/>
</dbReference>
<dbReference type="Gene3D" id="2.40.50.140">
    <property type="entry name" value="Nucleic acid-binding proteins"/>
    <property type="match status" value="1"/>
</dbReference>
<dbReference type="InterPro" id="IPR002792">
    <property type="entry name" value="TRAM_dom"/>
</dbReference>
<comment type="function">
    <text evidence="8">Catalyzes the methylthiolation of an aspartic acid residue of ribosomal protein uS12.</text>
</comment>
<dbReference type="Pfam" id="PF00919">
    <property type="entry name" value="UPF0004"/>
    <property type="match status" value="1"/>
</dbReference>
<dbReference type="PROSITE" id="PS51449">
    <property type="entry name" value="MTTASE_N"/>
    <property type="match status" value="1"/>
</dbReference>
<dbReference type="SMART" id="SM00729">
    <property type="entry name" value="Elp3"/>
    <property type="match status" value="1"/>
</dbReference>
<dbReference type="InterPro" id="IPR005840">
    <property type="entry name" value="Ribosomal_uS12_MeSTrfase_RimO"/>
</dbReference>
<dbReference type="SFLD" id="SFLDS00029">
    <property type="entry name" value="Radical_SAM"/>
    <property type="match status" value="1"/>
</dbReference>
<dbReference type="EMBL" id="JAGSOJ010000003">
    <property type="protein sequence ID" value="MCM1991130.1"/>
    <property type="molecule type" value="Genomic_DNA"/>
</dbReference>
<keyword evidence="6 8" id="KW-0408">Iron</keyword>
<dbReference type="PROSITE" id="PS01278">
    <property type="entry name" value="MTTASE_RADICAL"/>
    <property type="match status" value="1"/>
</dbReference>
<evidence type="ECO:0000256" key="3">
    <source>
        <dbReference type="ARBA" id="ARBA00022679"/>
    </source>
</evidence>
<evidence type="ECO:0000256" key="8">
    <source>
        <dbReference type="HAMAP-Rule" id="MF_01865"/>
    </source>
</evidence>
<dbReference type="Gene3D" id="3.40.50.12160">
    <property type="entry name" value="Methylthiotransferase, N-terminal domain"/>
    <property type="match status" value="1"/>
</dbReference>
<evidence type="ECO:0000256" key="4">
    <source>
        <dbReference type="ARBA" id="ARBA00022691"/>
    </source>
</evidence>
<dbReference type="SFLD" id="SFLDG01061">
    <property type="entry name" value="methylthiotransferase"/>
    <property type="match status" value="1"/>
</dbReference>
<dbReference type="SUPFAM" id="SSF102114">
    <property type="entry name" value="Radical SAM enzymes"/>
    <property type="match status" value="1"/>
</dbReference>
<dbReference type="InterPro" id="IPR023404">
    <property type="entry name" value="rSAM_horseshoe"/>
</dbReference>
<dbReference type="PANTHER" id="PTHR43837">
    <property type="entry name" value="RIBOSOMAL PROTEIN S12 METHYLTHIOTRANSFERASE RIMO"/>
    <property type="match status" value="1"/>
</dbReference>
<dbReference type="Pfam" id="PF18693">
    <property type="entry name" value="TRAM_2"/>
    <property type="match status" value="1"/>
</dbReference>
<keyword evidence="2 8" id="KW-0963">Cytoplasm</keyword>
<dbReference type="InterPro" id="IPR020612">
    <property type="entry name" value="Methylthiotransferase_CS"/>
</dbReference>
<organism evidence="12 13">
    <name type="scientific">Oceanirhabdus seepicola</name>
    <dbReference type="NCBI Taxonomy" id="2828781"/>
    <lineage>
        <taxon>Bacteria</taxon>
        <taxon>Bacillati</taxon>
        <taxon>Bacillota</taxon>
        <taxon>Clostridia</taxon>
        <taxon>Eubacteriales</taxon>
        <taxon>Clostridiaceae</taxon>
        <taxon>Oceanirhabdus</taxon>
    </lineage>
</organism>
<evidence type="ECO:0000313" key="12">
    <source>
        <dbReference type="EMBL" id="MCM1991130.1"/>
    </source>
</evidence>
<evidence type="ECO:0000313" key="13">
    <source>
        <dbReference type="Proteomes" id="UP001056429"/>
    </source>
</evidence>
<sequence length="444" mass="50545">MKDIKVGLINLGCDKNRIDSEIMLGRMNKELILTNNIEEAHVLIINTCGFIEASKQESINTILEMASYKEDKCKVLIATGCLTQRYGDELLELMPELDAILGVNDYDKILEVIEKAFITDEKIVLCSTDSKGVNEGERVITTGAHSAYLRIAEGCDNKCAYCAIPGIRGKYRSRTKESIIEEAKSLAKQGVKEVILVAQDTTCYGKDIYGKKVLHELVRDISLVEGLEWIRILYCYAEEITDELIKEIKENDKVCKYLDIPMQHISDNILKKMRRRGRRAQIESNVRKLREEIPNINLRTTFIVGFPGETNEDFTELYEFIKEVKFDKMGVFKYSKEEGTEAYNMEDQIDEDIKIKREEKLMLLQQGISYEKNQSLIGRTFKVLVDNFDGEVYVGRNFGMAPEVDGDVIISCEEELTLGSFINVEITGAMEYDLIGVISNESCK</sequence>
<feature type="binding site" evidence="8">
    <location>
        <position position="13"/>
    </location>
    <ligand>
        <name>[4Fe-4S] cluster</name>
        <dbReference type="ChEBI" id="CHEBI:49883"/>
        <label>1</label>
    </ligand>
</feature>
<dbReference type="NCBIfam" id="TIGR01125">
    <property type="entry name" value="30S ribosomal protein S12 methylthiotransferase RimO"/>
    <property type="match status" value="1"/>
</dbReference>
<dbReference type="GO" id="GO:0140101">
    <property type="term" value="F:catalytic activity, acting on a tRNA"/>
    <property type="evidence" value="ECO:0007669"/>
    <property type="project" value="UniProtKB-ARBA"/>
</dbReference>
<keyword evidence="12" id="KW-0689">Ribosomal protein</keyword>
<keyword evidence="7 8" id="KW-0411">Iron-sulfur</keyword>
<dbReference type="InterPro" id="IPR007197">
    <property type="entry name" value="rSAM"/>
</dbReference>